<evidence type="ECO:0000256" key="1">
    <source>
        <dbReference type="SAM" id="Phobius"/>
    </source>
</evidence>
<accession>A0A1B8ZCV3</accession>
<dbReference type="Proteomes" id="UP000092651">
    <property type="component" value="Unassembled WGS sequence"/>
</dbReference>
<comment type="caution">
    <text evidence="2">The sequence shown here is derived from an EMBL/GenBank/DDBJ whole genome shotgun (WGS) entry which is preliminary data.</text>
</comment>
<evidence type="ECO:0000313" key="2">
    <source>
        <dbReference type="EMBL" id="OCA69441.1"/>
    </source>
</evidence>
<dbReference type="EMBL" id="MAYH01000045">
    <property type="protein sequence ID" value="OCA69441.1"/>
    <property type="molecule type" value="Genomic_DNA"/>
</dbReference>
<organism evidence="2 3">
    <name type="scientific">Chryseobacterium artocarpi</name>
    <dbReference type="NCBI Taxonomy" id="1414727"/>
    <lineage>
        <taxon>Bacteria</taxon>
        <taxon>Pseudomonadati</taxon>
        <taxon>Bacteroidota</taxon>
        <taxon>Flavobacteriia</taxon>
        <taxon>Flavobacteriales</taxon>
        <taxon>Weeksellaceae</taxon>
        <taxon>Chryseobacterium group</taxon>
        <taxon>Chryseobacterium</taxon>
    </lineage>
</organism>
<sequence length="75" mass="8455">MLSSANIISDEFVFFLTLLCFFVPAVLYTVSVLIYHIIKKELKSFLYYFLSFIISGVVGLAVIAFFGYTLLVGEV</sequence>
<keyword evidence="1" id="KW-1133">Transmembrane helix</keyword>
<dbReference type="RefSeq" id="WP_065395629.1">
    <property type="nucleotide sequence ID" value="NZ_JBOFOB010000539.1"/>
</dbReference>
<reference evidence="2 3" key="1">
    <citation type="submission" date="2016-07" db="EMBL/GenBank/DDBJ databases">
        <authorList>
            <person name="Jeong J.-J."/>
            <person name="Kim D.W."/>
            <person name="Sang M.K."/>
            <person name="Choi I.-G."/>
            <person name="Kim K.D."/>
        </authorList>
    </citation>
    <scope>NUCLEOTIDE SEQUENCE [LARGE SCALE GENOMIC DNA]</scope>
    <source>
        <strain evidence="2 3">UTM-3</strain>
    </source>
</reference>
<keyword evidence="3" id="KW-1185">Reference proteome</keyword>
<proteinExistence type="predicted"/>
<dbReference type="OrthoDB" id="711680at2"/>
<keyword evidence="1" id="KW-0472">Membrane</keyword>
<feature type="transmembrane region" description="Helical" evidence="1">
    <location>
        <begin position="45"/>
        <end position="71"/>
    </location>
</feature>
<protein>
    <submittedName>
        <fullName evidence="2">Uncharacterized protein</fullName>
    </submittedName>
</protein>
<dbReference type="AlphaFoldDB" id="A0A1B8ZCV3"/>
<evidence type="ECO:0000313" key="3">
    <source>
        <dbReference type="Proteomes" id="UP000092651"/>
    </source>
</evidence>
<name>A0A1B8ZCV3_9FLAO</name>
<keyword evidence="1" id="KW-0812">Transmembrane</keyword>
<gene>
    <name evidence="2" type="ORF">BBI01_14985</name>
</gene>
<feature type="transmembrane region" description="Helical" evidence="1">
    <location>
        <begin position="12"/>
        <end position="38"/>
    </location>
</feature>